<sequence length="83" mass="9624">MEAGKVTADEFQRFLSKADDSKLYDWLVKDVDFENFSNVFDMLTNFAAGDDVNENQDLLFDPNFISDEMPILGDHELLYYNQS</sequence>
<dbReference type="AlphaFoldDB" id="A0A9W6T6L5"/>
<evidence type="ECO:0000313" key="2">
    <source>
        <dbReference type="Proteomes" id="UP001165120"/>
    </source>
</evidence>
<reference evidence="1" key="1">
    <citation type="submission" date="2023-04" db="EMBL/GenBank/DDBJ databases">
        <title>Candida boidinii NBRC 10035.</title>
        <authorList>
            <person name="Ichikawa N."/>
            <person name="Sato H."/>
            <person name="Tonouchi N."/>
        </authorList>
    </citation>
    <scope>NUCLEOTIDE SEQUENCE</scope>
    <source>
        <strain evidence="1">NBRC 10035</strain>
    </source>
</reference>
<organism evidence="1 2">
    <name type="scientific">Candida boidinii</name>
    <name type="common">Yeast</name>
    <dbReference type="NCBI Taxonomy" id="5477"/>
    <lineage>
        <taxon>Eukaryota</taxon>
        <taxon>Fungi</taxon>
        <taxon>Dikarya</taxon>
        <taxon>Ascomycota</taxon>
        <taxon>Saccharomycotina</taxon>
        <taxon>Pichiomycetes</taxon>
        <taxon>Pichiales</taxon>
        <taxon>Pichiaceae</taxon>
        <taxon>Ogataea</taxon>
        <taxon>Ogataea/Candida clade</taxon>
    </lineage>
</organism>
<comment type="caution">
    <text evidence="1">The sequence shown here is derived from an EMBL/GenBank/DDBJ whole genome shotgun (WGS) entry which is preliminary data.</text>
</comment>
<dbReference type="Proteomes" id="UP001165120">
    <property type="component" value="Unassembled WGS sequence"/>
</dbReference>
<accession>A0A9W6T6L5</accession>
<proteinExistence type="predicted"/>
<keyword evidence="2" id="KW-1185">Reference proteome</keyword>
<protein>
    <submittedName>
        <fullName evidence="1">Unnamed protein product</fullName>
    </submittedName>
</protein>
<gene>
    <name evidence="1" type="ORF">Cboi02_000540500</name>
</gene>
<dbReference type="EMBL" id="BSXN01002587">
    <property type="protein sequence ID" value="GME77043.1"/>
    <property type="molecule type" value="Genomic_DNA"/>
</dbReference>
<evidence type="ECO:0000313" key="1">
    <source>
        <dbReference type="EMBL" id="GME77043.1"/>
    </source>
</evidence>
<name>A0A9W6T6L5_CANBO</name>